<comment type="caution">
    <text evidence="1">The sequence shown here is derived from an EMBL/GenBank/DDBJ whole genome shotgun (WGS) entry which is preliminary data.</text>
</comment>
<organism evidence="1 2">
    <name type="scientific">Smallanthus sonchifolius</name>
    <dbReference type="NCBI Taxonomy" id="185202"/>
    <lineage>
        <taxon>Eukaryota</taxon>
        <taxon>Viridiplantae</taxon>
        <taxon>Streptophyta</taxon>
        <taxon>Embryophyta</taxon>
        <taxon>Tracheophyta</taxon>
        <taxon>Spermatophyta</taxon>
        <taxon>Magnoliopsida</taxon>
        <taxon>eudicotyledons</taxon>
        <taxon>Gunneridae</taxon>
        <taxon>Pentapetalae</taxon>
        <taxon>asterids</taxon>
        <taxon>campanulids</taxon>
        <taxon>Asterales</taxon>
        <taxon>Asteraceae</taxon>
        <taxon>Asteroideae</taxon>
        <taxon>Heliantheae alliance</taxon>
        <taxon>Millerieae</taxon>
        <taxon>Smallanthus</taxon>
    </lineage>
</organism>
<gene>
    <name evidence="1" type="ORF">L1987_86074</name>
</gene>
<name>A0ACB8XZI9_9ASTR</name>
<accession>A0ACB8XZI9</accession>
<sequence>MLAWFISLYEIIQYGNMQLSVIFGRLRTDELYYSIGSETLRFGPKEFCLMTGFRFADWSEPISTLNVKFKDRVLGGARLNCKEVVKFYVGDLSGVEDDDVVRLSLLLVEYDFKET</sequence>
<reference evidence="2" key="1">
    <citation type="journal article" date="2022" name="Mol. Ecol. Resour.">
        <title>The genomes of chicory, endive, great burdock and yacon provide insights into Asteraceae palaeo-polyploidization history and plant inulin production.</title>
        <authorList>
            <person name="Fan W."/>
            <person name="Wang S."/>
            <person name="Wang H."/>
            <person name="Wang A."/>
            <person name="Jiang F."/>
            <person name="Liu H."/>
            <person name="Zhao H."/>
            <person name="Xu D."/>
            <person name="Zhang Y."/>
        </authorList>
    </citation>
    <scope>NUCLEOTIDE SEQUENCE [LARGE SCALE GENOMIC DNA]</scope>
    <source>
        <strain evidence="2">cv. Yunnan</strain>
    </source>
</reference>
<evidence type="ECO:0000313" key="1">
    <source>
        <dbReference type="EMBL" id="KAI3676465.1"/>
    </source>
</evidence>
<evidence type="ECO:0000313" key="2">
    <source>
        <dbReference type="Proteomes" id="UP001056120"/>
    </source>
</evidence>
<dbReference type="Proteomes" id="UP001056120">
    <property type="component" value="Linkage Group LG29"/>
</dbReference>
<keyword evidence="2" id="KW-1185">Reference proteome</keyword>
<protein>
    <submittedName>
        <fullName evidence="1">Uncharacterized protein</fullName>
    </submittedName>
</protein>
<proteinExistence type="predicted"/>
<dbReference type="EMBL" id="CM042046">
    <property type="protein sequence ID" value="KAI3676465.1"/>
    <property type="molecule type" value="Genomic_DNA"/>
</dbReference>
<reference evidence="1 2" key="2">
    <citation type="journal article" date="2022" name="Mol. Ecol. Resour.">
        <title>The genomes of chicory, endive, great burdock and yacon provide insights into Asteraceae paleo-polyploidization history and plant inulin production.</title>
        <authorList>
            <person name="Fan W."/>
            <person name="Wang S."/>
            <person name="Wang H."/>
            <person name="Wang A."/>
            <person name="Jiang F."/>
            <person name="Liu H."/>
            <person name="Zhao H."/>
            <person name="Xu D."/>
            <person name="Zhang Y."/>
        </authorList>
    </citation>
    <scope>NUCLEOTIDE SEQUENCE [LARGE SCALE GENOMIC DNA]</scope>
    <source>
        <strain evidence="2">cv. Yunnan</strain>
        <tissue evidence="1">Leaves</tissue>
    </source>
</reference>